<sequence length="162" mass="18337">MRKSSIPTSRIFGYFSTLTSGYEKLGYSRRHMYNEQFKERGSKSADADSSLEFVKGMCTRDDMMFWKHTVNVDGSLKHLFWCDGVRDSGRTIVLHCPSLIMTSIDPPKLQNIYNGLAETSALLVFSNPEFGFLSLGIQLLGCLQSLTYLDFGLPSESDSFRF</sequence>
<proteinExistence type="predicted"/>
<reference evidence="1 3" key="2">
    <citation type="journal article" date="2014" name="BMC Genomics">
        <title>An improved genome release (version Mt4.0) for the model legume Medicago truncatula.</title>
        <authorList>
            <person name="Tang H."/>
            <person name="Krishnakumar V."/>
            <person name="Bidwell S."/>
            <person name="Rosen B."/>
            <person name="Chan A."/>
            <person name="Zhou S."/>
            <person name="Gentzbittel L."/>
            <person name="Childs K.L."/>
            <person name="Yandell M."/>
            <person name="Gundlach H."/>
            <person name="Mayer K.F."/>
            <person name="Schwartz D.C."/>
            <person name="Town C.D."/>
        </authorList>
    </citation>
    <scope>GENOME REANNOTATION</scope>
    <source>
        <strain evidence="1">A17</strain>
        <strain evidence="2 3">cv. Jemalong A17</strain>
    </source>
</reference>
<reference evidence="2" key="3">
    <citation type="submission" date="2015-04" db="UniProtKB">
        <authorList>
            <consortium name="EnsemblPlants"/>
        </authorList>
    </citation>
    <scope>IDENTIFICATION</scope>
    <source>
        <strain evidence="2">cv. Jemalong A17</strain>
    </source>
</reference>
<name>A0A072TR04_MEDTR</name>
<evidence type="ECO:0000313" key="2">
    <source>
        <dbReference type="EnsemblPlants" id="KEH19278"/>
    </source>
</evidence>
<dbReference type="EnsemblPlants" id="KEH19278">
    <property type="protein sequence ID" value="KEH19278"/>
    <property type="gene ID" value="MTR_8g045760"/>
</dbReference>
<dbReference type="HOGENOM" id="CLU_1637928_0_0_1"/>
<organism evidence="1 3">
    <name type="scientific">Medicago truncatula</name>
    <name type="common">Barrel medic</name>
    <name type="synonym">Medicago tribuloides</name>
    <dbReference type="NCBI Taxonomy" id="3880"/>
    <lineage>
        <taxon>Eukaryota</taxon>
        <taxon>Viridiplantae</taxon>
        <taxon>Streptophyta</taxon>
        <taxon>Embryophyta</taxon>
        <taxon>Tracheophyta</taxon>
        <taxon>Spermatophyta</taxon>
        <taxon>Magnoliopsida</taxon>
        <taxon>eudicotyledons</taxon>
        <taxon>Gunneridae</taxon>
        <taxon>Pentapetalae</taxon>
        <taxon>rosids</taxon>
        <taxon>fabids</taxon>
        <taxon>Fabales</taxon>
        <taxon>Fabaceae</taxon>
        <taxon>Papilionoideae</taxon>
        <taxon>50 kb inversion clade</taxon>
        <taxon>NPAAA clade</taxon>
        <taxon>Hologalegina</taxon>
        <taxon>IRL clade</taxon>
        <taxon>Trifolieae</taxon>
        <taxon>Medicago</taxon>
    </lineage>
</organism>
<dbReference type="Proteomes" id="UP000002051">
    <property type="component" value="Chromosome 8"/>
</dbReference>
<reference evidence="1 3" key="1">
    <citation type="journal article" date="2011" name="Nature">
        <title>The Medicago genome provides insight into the evolution of rhizobial symbioses.</title>
        <authorList>
            <person name="Young N.D."/>
            <person name="Debelle F."/>
            <person name="Oldroyd G.E."/>
            <person name="Geurts R."/>
            <person name="Cannon S.B."/>
            <person name="Udvardi M.K."/>
            <person name="Benedito V.A."/>
            <person name="Mayer K.F."/>
            <person name="Gouzy J."/>
            <person name="Schoof H."/>
            <person name="Van de Peer Y."/>
            <person name="Proost S."/>
            <person name="Cook D.R."/>
            <person name="Meyers B.C."/>
            <person name="Spannagl M."/>
            <person name="Cheung F."/>
            <person name="De Mita S."/>
            <person name="Krishnakumar V."/>
            <person name="Gundlach H."/>
            <person name="Zhou S."/>
            <person name="Mudge J."/>
            <person name="Bharti A.K."/>
            <person name="Murray J.D."/>
            <person name="Naoumkina M.A."/>
            <person name="Rosen B."/>
            <person name="Silverstein K.A."/>
            <person name="Tang H."/>
            <person name="Rombauts S."/>
            <person name="Zhao P.X."/>
            <person name="Zhou P."/>
            <person name="Barbe V."/>
            <person name="Bardou P."/>
            <person name="Bechner M."/>
            <person name="Bellec A."/>
            <person name="Berger A."/>
            <person name="Berges H."/>
            <person name="Bidwell S."/>
            <person name="Bisseling T."/>
            <person name="Choisne N."/>
            <person name="Couloux A."/>
            <person name="Denny R."/>
            <person name="Deshpande S."/>
            <person name="Dai X."/>
            <person name="Doyle J.J."/>
            <person name="Dudez A.M."/>
            <person name="Farmer A.D."/>
            <person name="Fouteau S."/>
            <person name="Franken C."/>
            <person name="Gibelin C."/>
            <person name="Gish J."/>
            <person name="Goldstein S."/>
            <person name="Gonzalez A.J."/>
            <person name="Green P.J."/>
            <person name="Hallab A."/>
            <person name="Hartog M."/>
            <person name="Hua A."/>
            <person name="Humphray S.J."/>
            <person name="Jeong D.H."/>
            <person name="Jing Y."/>
            <person name="Jocker A."/>
            <person name="Kenton S.M."/>
            <person name="Kim D.J."/>
            <person name="Klee K."/>
            <person name="Lai H."/>
            <person name="Lang C."/>
            <person name="Lin S."/>
            <person name="Macmil S.L."/>
            <person name="Magdelenat G."/>
            <person name="Matthews L."/>
            <person name="McCorrison J."/>
            <person name="Monaghan E.L."/>
            <person name="Mun J.H."/>
            <person name="Najar F.Z."/>
            <person name="Nicholson C."/>
            <person name="Noirot C."/>
            <person name="O'Bleness M."/>
            <person name="Paule C.R."/>
            <person name="Poulain J."/>
            <person name="Prion F."/>
            <person name="Qin B."/>
            <person name="Qu C."/>
            <person name="Retzel E.F."/>
            <person name="Riddle C."/>
            <person name="Sallet E."/>
            <person name="Samain S."/>
            <person name="Samson N."/>
            <person name="Sanders I."/>
            <person name="Saurat O."/>
            <person name="Scarpelli C."/>
            <person name="Schiex T."/>
            <person name="Segurens B."/>
            <person name="Severin A.J."/>
            <person name="Sherrier D.J."/>
            <person name="Shi R."/>
            <person name="Sims S."/>
            <person name="Singer S.R."/>
            <person name="Sinharoy S."/>
            <person name="Sterck L."/>
            <person name="Viollet A."/>
            <person name="Wang B.B."/>
            <person name="Wang K."/>
            <person name="Wang M."/>
            <person name="Wang X."/>
            <person name="Warfsmann J."/>
            <person name="Weissenbach J."/>
            <person name="White D.D."/>
            <person name="White J.D."/>
            <person name="Wiley G.B."/>
            <person name="Wincker P."/>
            <person name="Xing Y."/>
            <person name="Yang L."/>
            <person name="Yao Z."/>
            <person name="Ying F."/>
            <person name="Zhai J."/>
            <person name="Zhou L."/>
            <person name="Zuber A."/>
            <person name="Denarie J."/>
            <person name="Dixon R.A."/>
            <person name="May G.D."/>
            <person name="Schwartz D.C."/>
            <person name="Rogers J."/>
            <person name="Quetier F."/>
            <person name="Town C.D."/>
            <person name="Roe B.A."/>
        </authorList>
    </citation>
    <scope>NUCLEOTIDE SEQUENCE [LARGE SCALE GENOMIC DNA]</scope>
    <source>
        <strain evidence="1">A17</strain>
        <strain evidence="2 3">cv. Jemalong A17</strain>
    </source>
</reference>
<gene>
    <name evidence="1" type="ordered locus">MTR_8g045760</name>
</gene>
<accession>A0A072TR04</accession>
<dbReference type="EMBL" id="CM001224">
    <property type="protein sequence ID" value="KEH19278.1"/>
    <property type="molecule type" value="Genomic_DNA"/>
</dbReference>
<evidence type="ECO:0000313" key="1">
    <source>
        <dbReference type="EMBL" id="KEH19278.1"/>
    </source>
</evidence>
<protein>
    <recommendedName>
        <fullName evidence="4">Protein FAR1-RELATED SEQUENCE</fullName>
    </recommendedName>
</protein>
<keyword evidence="3" id="KW-1185">Reference proteome</keyword>
<evidence type="ECO:0000313" key="3">
    <source>
        <dbReference type="Proteomes" id="UP000002051"/>
    </source>
</evidence>
<evidence type="ECO:0008006" key="4">
    <source>
        <dbReference type="Google" id="ProtNLM"/>
    </source>
</evidence>
<dbReference type="AlphaFoldDB" id="A0A072TR04"/>